<accession>A0A0R2KY03</accession>
<evidence type="ECO:0000259" key="3">
    <source>
        <dbReference type="PROSITE" id="PS50977"/>
    </source>
</evidence>
<dbReference type="SUPFAM" id="SSF46689">
    <property type="entry name" value="Homeodomain-like"/>
    <property type="match status" value="1"/>
</dbReference>
<evidence type="ECO:0000256" key="1">
    <source>
        <dbReference type="ARBA" id="ARBA00023125"/>
    </source>
</evidence>
<comment type="caution">
    <text evidence="4">The sequence shown here is derived from an EMBL/GenBank/DDBJ whole genome shotgun (WGS) entry which is preliminary data.</text>
</comment>
<feature type="domain" description="HTH tetR-type" evidence="3">
    <location>
        <begin position="11"/>
        <end position="71"/>
    </location>
</feature>
<dbReference type="PATRIC" id="fig|331679.3.peg.1483"/>
<evidence type="ECO:0000313" key="4">
    <source>
        <dbReference type="EMBL" id="KRN94270.1"/>
    </source>
</evidence>
<gene>
    <name evidence="5" type="ORF">FEZ51_01265</name>
    <name evidence="4" type="ORF">IV81_GL001449</name>
</gene>
<keyword evidence="6" id="KW-1185">Reference proteome</keyword>
<dbReference type="InterPro" id="IPR009057">
    <property type="entry name" value="Homeodomain-like_sf"/>
</dbReference>
<name>A0A0R2KY03_9LACO</name>
<dbReference type="Gene3D" id="1.10.357.10">
    <property type="entry name" value="Tetracycline Repressor, domain 2"/>
    <property type="match status" value="1"/>
</dbReference>
<evidence type="ECO:0000256" key="2">
    <source>
        <dbReference type="PROSITE-ProRule" id="PRU00335"/>
    </source>
</evidence>
<protein>
    <submittedName>
        <fullName evidence="4">TetR family transcriptional regulator</fullName>
    </submittedName>
    <submittedName>
        <fullName evidence="5">TetR/AcrR family transcriptional regulator</fullName>
    </submittedName>
</protein>
<dbReference type="Pfam" id="PF17924">
    <property type="entry name" value="TetR_C_19"/>
    <property type="match status" value="1"/>
</dbReference>
<dbReference type="Proteomes" id="UP000305541">
    <property type="component" value="Unassembled WGS sequence"/>
</dbReference>
<dbReference type="GO" id="GO:0003677">
    <property type="term" value="F:DNA binding"/>
    <property type="evidence" value="ECO:0007669"/>
    <property type="project" value="UniProtKB-UniRule"/>
</dbReference>
<evidence type="ECO:0000313" key="5">
    <source>
        <dbReference type="EMBL" id="TLQ05314.1"/>
    </source>
</evidence>
<dbReference type="PROSITE" id="PS50977">
    <property type="entry name" value="HTH_TETR_2"/>
    <property type="match status" value="1"/>
</dbReference>
<sequence length="198" mass="23437">MPSKTFFNLPTEKRQRVDMLLLNNFYDTHISEVTVSQILGGTGISRTSFYKYFDSLEDAYTYMIQKFFSKIHNDILDFIVKNKNDFFKGIIEYLNYCGQLSHEDMYFKGILLLINGQDASIYKHAEKPEDLSYIDLWMGLLKDSKINISDKREALSFMYFIMDIVIETLKIFIVNNWTQEQLVQEFEYRTKWLTKGIG</sequence>
<dbReference type="AlphaFoldDB" id="A0A0R2KY03"/>
<dbReference type="OrthoDB" id="9812484at2"/>
<evidence type="ECO:0000313" key="6">
    <source>
        <dbReference type="Proteomes" id="UP000051859"/>
    </source>
</evidence>
<dbReference type="EMBL" id="VBTH01000002">
    <property type="protein sequence ID" value="TLQ05314.1"/>
    <property type="molecule type" value="Genomic_DNA"/>
</dbReference>
<organism evidence="4 6">
    <name type="scientific">Pediococcus stilesii</name>
    <dbReference type="NCBI Taxonomy" id="331679"/>
    <lineage>
        <taxon>Bacteria</taxon>
        <taxon>Bacillati</taxon>
        <taxon>Bacillota</taxon>
        <taxon>Bacilli</taxon>
        <taxon>Lactobacillales</taxon>
        <taxon>Lactobacillaceae</taxon>
        <taxon>Pediococcus</taxon>
    </lineage>
</organism>
<dbReference type="Proteomes" id="UP000051859">
    <property type="component" value="Unassembled WGS sequence"/>
</dbReference>
<dbReference type="STRING" id="331679.IV81_GL001449"/>
<dbReference type="InterPro" id="IPR001647">
    <property type="entry name" value="HTH_TetR"/>
</dbReference>
<dbReference type="RefSeq" id="WP_057802357.1">
    <property type="nucleotide sequence ID" value="NZ_JQBX01000006.1"/>
</dbReference>
<keyword evidence="1 2" id="KW-0238">DNA-binding</keyword>
<evidence type="ECO:0000313" key="7">
    <source>
        <dbReference type="Proteomes" id="UP000305541"/>
    </source>
</evidence>
<dbReference type="EMBL" id="JQBX01000006">
    <property type="protein sequence ID" value="KRN94270.1"/>
    <property type="molecule type" value="Genomic_DNA"/>
</dbReference>
<reference evidence="4 6" key="1">
    <citation type="journal article" date="2015" name="Genome Announc.">
        <title>Expanding the biotechnology potential of lactobacilli through comparative genomics of 213 strains and associated genera.</title>
        <authorList>
            <person name="Sun Z."/>
            <person name="Harris H.M."/>
            <person name="McCann A."/>
            <person name="Guo C."/>
            <person name="Argimon S."/>
            <person name="Zhang W."/>
            <person name="Yang X."/>
            <person name="Jeffery I.B."/>
            <person name="Cooney J.C."/>
            <person name="Kagawa T.F."/>
            <person name="Liu W."/>
            <person name="Song Y."/>
            <person name="Salvetti E."/>
            <person name="Wrobel A."/>
            <person name="Rasinkangas P."/>
            <person name="Parkhill J."/>
            <person name="Rea M.C."/>
            <person name="O'Sullivan O."/>
            <person name="Ritari J."/>
            <person name="Douillard F.P."/>
            <person name="Paul Ross R."/>
            <person name="Yang R."/>
            <person name="Briner A.E."/>
            <person name="Felis G.E."/>
            <person name="de Vos W.M."/>
            <person name="Barrangou R."/>
            <person name="Klaenhammer T.R."/>
            <person name="Caufield P.W."/>
            <person name="Cui Y."/>
            <person name="Zhang H."/>
            <person name="O'Toole P.W."/>
        </authorList>
    </citation>
    <scope>NUCLEOTIDE SEQUENCE [LARGE SCALE GENOMIC DNA]</scope>
    <source>
        <strain evidence="4 6">DSM 18001</strain>
    </source>
</reference>
<reference evidence="5 7" key="2">
    <citation type="submission" date="2019-05" db="EMBL/GenBank/DDBJ databases">
        <title>The metagenome of a microbial culture collection derived from dairy environment covers the genomic content of the human microbiome.</title>
        <authorList>
            <person name="Roder T."/>
            <person name="Wuthrich D."/>
            <person name="Sattari Z."/>
            <person name="Von Ah U."/>
            <person name="Bar C."/>
            <person name="Ronchi F."/>
            <person name="Macpherson A.J."/>
            <person name="Ganal-Vonarburg S.C."/>
            <person name="Bruggmann R."/>
            <person name="Vergeres G."/>
        </authorList>
    </citation>
    <scope>NUCLEOTIDE SEQUENCE [LARGE SCALE GENOMIC DNA]</scope>
    <source>
        <strain evidence="5 7">FAM 18815</strain>
    </source>
</reference>
<feature type="DNA-binding region" description="H-T-H motif" evidence="2">
    <location>
        <begin position="34"/>
        <end position="53"/>
    </location>
</feature>
<proteinExistence type="predicted"/>